<keyword evidence="9" id="KW-1133">Transmembrane helix</keyword>
<keyword evidence="9" id="KW-0812">Transmembrane</keyword>
<feature type="signal peptide" evidence="10">
    <location>
        <begin position="1"/>
        <end position="19"/>
    </location>
</feature>
<dbReference type="RefSeq" id="XP_030287274.1">
    <property type="nucleotide sequence ID" value="XM_030431414.1"/>
</dbReference>
<keyword evidence="2" id="KW-1003">Cell membrane</keyword>
<dbReference type="Proteomes" id="UP000472265">
    <property type="component" value="Chromosome 10"/>
</dbReference>
<keyword evidence="5 9" id="KW-0472">Membrane</keyword>
<evidence type="ECO:0000256" key="4">
    <source>
        <dbReference type="ARBA" id="ARBA00022859"/>
    </source>
</evidence>
<dbReference type="InterPro" id="IPR003599">
    <property type="entry name" value="Ig_sub"/>
</dbReference>
<dbReference type="PANTHER" id="PTHR19433:SF127">
    <property type="entry name" value="NITR9"/>
    <property type="match status" value="1"/>
</dbReference>
<feature type="domain" description="Ig-like" evidence="11">
    <location>
        <begin position="4"/>
        <end position="116"/>
    </location>
</feature>
<dbReference type="SMART" id="SM00406">
    <property type="entry name" value="IGv"/>
    <property type="match status" value="2"/>
</dbReference>
<protein>
    <submittedName>
        <fullName evidence="12">Uncharacterized LOC115590160</fullName>
    </submittedName>
</protein>
<dbReference type="OMA" id="PRITAHM"/>
<reference evidence="12" key="2">
    <citation type="submission" date="2025-08" db="UniProtKB">
        <authorList>
            <consortium name="Ensembl"/>
        </authorList>
    </citation>
    <scope>IDENTIFICATION</scope>
</reference>
<evidence type="ECO:0000256" key="9">
    <source>
        <dbReference type="SAM" id="Phobius"/>
    </source>
</evidence>
<dbReference type="GO" id="GO:0005886">
    <property type="term" value="C:plasma membrane"/>
    <property type="evidence" value="ECO:0007669"/>
    <property type="project" value="UniProtKB-SubCell"/>
</dbReference>
<evidence type="ECO:0000256" key="8">
    <source>
        <dbReference type="SAM" id="MobiDB-lite"/>
    </source>
</evidence>
<dbReference type="GeneTree" id="ENSGT00950000182968"/>
<dbReference type="SUPFAM" id="SSF48726">
    <property type="entry name" value="Immunoglobulin"/>
    <property type="match status" value="2"/>
</dbReference>
<dbReference type="InterPro" id="IPR013106">
    <property type="entry name" value="Ig_V-set"/>
</dbReference>
<name>A0A671XV19_SPAAU</name>
<dbReference type="InParanoid" id="A0A671XV19"/>
<evidence type="ECO:0000256" key="7">
    <source>
        <dbReference type="ARBA" id="ARBA00023180"/>
    </source>
</evidence>
<keyword evidence="6" id="KW-1015">Disulfide bond</keyword>
<accession>A0A671XV19</accession>
<dbReference type="InterPro" id="IPR052051">
    <property type="entry name" value="TCR_complex_component"/>
</dbReference>
<keyword evidence="3 10" id="KW-0732">Signal</keyword>
<evidence type="ECO:0000313" key="12">
    <source>
        <dbReference type="Ensembl" id="ENSSAUP00010055054.1"/>
    </source>
</evidence>
<gene>
    <name evidence="12" type="primary">LOC115590160</name>
</gene>
<dbReference type="OrthoDB" id="6370831at2759"/>
<dbReference type="InterPro" id="IPR013783">
    <property type="entry name" value="Ig-like_fold"/>
</dbReference>
<evidence type="ECO:0000259" key="11">
    <source>
        <dbReference type="PROSITE" id="PS50835"/>
    </source>
</evidence>
<dbReference type="Pfam" id="PF07686">
    <property type="entry name" value="V-set"/>
    <property type="match status" value="2"/>
</dbReference>
<dbReference type="InterPro" id="IPR003598">
    <property type="entry name" value="Ig_sub2"/>
</dbReference>
<dbReference type="GO" id="GO:0009617">
    <property type="term" value="P:response to bacterium"/>
    <property type="evidence" value="ECO:0007669"/>
    <property type="project" value="TreeGrafter"/>
</dbReference>
<evidence type="ECO:0000256" key="2">
    <source>
        <dbReference type="ARBA" id="ARBA00022475"/>
    </source>
</evidence>
<dbReference type="InterPro" id="IPR036179">
    <property type="entry name" value="Ig-like_dom_sf"/>
</dbReference>
<evidence type="ECO:0000256" key="5">
    <source>
        <dbReference type="ARBA" id="ARBA00023136"/>
    </source>
</evidence>
<dbReference type="Gene3D" id="2.60.40.10">
    <property type="entry name" value="Immunoglobulins"/>
    <property type="match status" value="2"/>
</dbReference>
<keyword evidence="13" id="KW-1185">Reference proteome</keyword>
<dbReference type="InterPro" id="IPR007110">
    <property type="entry name" value="Ig-like_dom"/>
</dbReference>
<reference evidence="12" key="3">
    <citation type="submission" date="2025-09" db="UniProtKB">
        <authorList>
            <consortium name="Ensembl"/>
        </authorList>
    </citation>
    <scope>IDENTIFICATION</scope>
</reference>
<dbReference type="PROSITE" id="PS50835">
    <property type="entry name" value="IG_LIKE"/>
    <property type="match status" value="2"/>
</dbReference>
<dbReference type="Ensembl" id="ENSSAUT00010057844.1">
    <property type="protein sequence ID" value="ENSSAUP00010055054.1"/>
    <property type="gene ID" value="ENSSAUG00010022652.1"/>
</dbReference>
<feature type="region of interest" description="Disordered" evidence="8">
    <location>
        <begin position="314"/>
        <end position="336"/>
    </location>
</feature>
<proteinExistence type="predicted"/>
<organism evidence="12 13">
    <name type="scientific">Sparus aurata</name>
    <name type="common">Gilthead sea bream</name>
    <dbReference type="NCBI Taxonomy" id="8175"/>
    <lineage>
        <taxon>Eukaryota</taxon>
        <taxon>Metazoa</taxon>
        <taxon>Chordata</taxon>
        <taxon>Craniata</taxon>
        <taxon>Vertebrata</taxon>
        <taxon>Euteleostomi</taxon>
        <taxon>Actinopterygii</taxon>
        <taxon>Neopterygii</taxon>
        <taxon>Teleostei</taxon>
        <taxon>Neoteleostei</taxon>
        <taxon>Acanthomorphata</taxon>
        <taxon>Eupercaria</taxon>
        <taxon>Spariformes</taxon>
        <taxon>Sparidae</taxon>
        <taxon>Sparus</taxon>
    </lineage>
</organism>
<feature type="transmembrane region" description="Helical" evidence="9">
    <location>
        <begin position="255"/>
        <end position="276"/>
    </location>
</feature>
<dbReference type="PANTHER" id="PTHR19433">
    <property type="entry name" value="T-CELL RECEPTOR ALPHA CHAIN V REGION-RELATED"/>
    <property type="match status" value="1"/>
</dbReference>
<dbReference type="GO" id="GO:0002376">
    <property type="term" value="P:immune system process"/>
    <property type="evidence" value="ECO:0007669"/>
    <property type="project" value="UniProtKB-KW"/>
</dbReference>
<feature type="domain" description="Ig-like" evidence="11">
    <location>
        <begin position="144"/>
        <end position="252"/>
    </location>
</feature>
<evidence type="ECO:0000256" key="3">
    <source>
        <dbReference type="ARBA" id="ARBA00022729"/>
    </source>
</evidence>
<evidence type="ECO:0000256" key="10">
    <source>
        <dbReference type="SAM" id="SignalP"/>
    </source>
</evidence>
<keyword evidence="7" id="KW-0325">Glycoprotein</keyword>
<dbReference type="GeneID" id="115590160"/>
<evidence type="ECO:0000256" key="1">
    <source>
        <dbReference type="ARBA" id="ARBA00004236"/>
    </source>
</evidence>
<keyword evidence="4" id="KW-0391">Immunity</keyword>
<dbReference type="SMART" id="SM00409">
    <property type="entry name" value="IG"/>
    <property type="match status" value="2"/>
</dbReference>
<reference evidence="12" key="1">
    <citation type="submission" date="2021-04" db="EMBL/GenBank/DDBJ databases">
        <authorList>
            <consortium name="Wellcome Sanger Institute Data Sharing"/>
        </authorList>
    </citation>
    <scope>NUCLEOTIDE SEQUENCE [LARGE SCALE GENOMIC DNA]</scope>
</reference>
<sequence>MTSPSVALFFTCLFVANMAHMTTLKQSSLNFQSADVGASVTLLCSCQDDKAVMFHWYKQSVGQTPALVSTFYKRNNIGTLYDDFKNDSRFSVDTKNHKCHLKISDVQISDSATYYCIGTNLYDYEFEFCEGITMSVKGSGLNIPALVHQSASEIIQPGGSVALNCTIHTGTCDGEHSVYWFKHSQESHPGLIYTHGNRCGSKANTQTQTCVYNLPMKSLNLSHSGTYYCAVASCGHILFGNRTNGDLKDEVDSLVLVYFLSAALTFTTVLVVLLAFSVYQMNKINCQCTENSTPETVLHQDTESLHYAALRAHKPRRSRRQRSNTDSECVYSSVKS</sequence>
<dbReference type="SMART" id="SM00408">
    <property type="entry name" value="IGc2"/>
    <property type="match status" value="2"/>
</dbReference>
<evidence type="ECO:0000256" key="6">
    <source>
        <dbReference type="ARBA" id="ARBA00023157"/>
    </source>
</evidence>
<dbReference type="AlphaFoldDB" id="A0A671XV19"/>
<comment type="subcellular location">
    <subcellularLocation>
        <location evidence="1">Cell membrane</location>
    </subcellularLocation>
</comment>
<feature type="chain" id="PRO_5025627385" evidence="10">
    <location>
        <begin position="20"/>
        <end position="336"/>
    </location>
</feature>
<evidence type="ECO:0000313" key="13">
    <source>
        <dbReference type="Proteomes" id="UP000472265"/>
    </source>
</evidence>